<dbReference type="AlphaFoldDB" id="A0A8R7Q424"/>
<dbReference type="Gramene" id="TuG1812G0400001703.01.T01">
    <property type="protein sequence ID" value="TuG1812G0400001703.01.T01.cds425717"/>
    <property type="gene ID" value="TuG1812G0400001703.01"/>
</dbReference>
<proteinExistence type="predicted"/>
<sequence length="58" mass="6502">MLATTLQGHHRGSATHFQACLSLPTQPLSSGCYYCGYSMEWTARTLLLLLLHELILDH</sequence>
<evidence type="ECO:0000313" key="1">
    <source>
        <dbReference type="EnsemblPlants" id="TuG1812G0400001703.01.T01.cds425717"/>
    </source>
</evidence>
<keyword evidence="2" id="KW-1185">Reference proteome</keyword>
<reference evidence="1" key="3">
    <citation type="submission" date="2022-06" db="UniProtKB">
        <authorList>
            <consortium name="EnsemblPlants"/>
        </authorList>
    </citation>
    <scope>IDENTIFICATION</scope>
</reference>
<reference evidence="2" key="1">
    <citation type="journal article" date="2013" name="Nature">
        <title>Draft genome of the wheat A-genome progenitor Triticum urartu.</title>
        <authorList>
            <person name="Ling H.Q."/>
            <person name="Zhao S."/>
            <person name="Liu D."/>
            <person name="Wang J."/>
            <person name="Sun H."/>
            <person name="Zhang C."/>
            <person name="Fan H."/>
            <person name="Li D."/>
            <person name="Dong L."/>
            <person name="Tao Y."/>
            <person name="Gao C."/>
            <person name="Wu H."/>
            <person name="Li Y."/>
            <person name="Cui Y."/>
            <person name="Guo X."/>
            <person name="Zheng S."/>
            <person name="Wang B."/>
            <person name="Yu K."/>
            <person name="Liang Q."/>
            <person name="Yang W."/>
            <person name="Lou X."/>
            <person name="Chen J."/>
            <person name="Feng M."/>
            <person name="Jian J."/>
            <person name="Zhang X."/>
            <person name="Luo G."/>
            <person name="Jiang Y."/>
            <person name="Liu J."/>
            <person name="Wang Z."/>
            <person name="Sha Y."/>
            <person name="Zhang B."/>
            <person name="Wu H."/>
            <person name="Tang D."/>
            <person name="Shen Q."/>
            <person name="Xue P."/>
            <person name="Zou S."/>
            <person name="Wang X."/>
            <person name="Liu X."/>
            <person name="Wang F."/>
            <person name="Yang Y."/>
            <person name="An X."/>
            <person name="Dong Z."/>
            <person name="Zhang K."/>
            <person name="Zhang X."/>
            <person name="Luo M.C."/>
            <person name="Dvorak J."/>
            <person name="Tong Y."/>
            <person name="Wang J."/>
            <person name="Yang H."/>
            <person name="Li Z."/>
            <person name="Wang D."/>
            <person name="Zhang A."/>
            <person name="Wang J."/>
        </authorList>
    </citation>
    <scope>NUCLEOTIDE SEQUENCE</scope>
    <source>
        <strain evidence="2">cv. G1812</strain>
    </source>
</reference>
<dbReference type="EnsemblPlants" id="TuG1812G0400001703.01.T01">
    <property type="protein sequence ID" value="TuG1812G0400001703.01.T01.cds425717"/>
    <property type="gene ID" value="TuG1812G0400001703.01"/>
</dbReference>
<name>A0A8R7Q424_TRIUA</name>
<dbReference type="Proteomes" id="UP000015106">
    <property type="component" value="Chromosome 4"/>
</dbReference>
<organism evidence="1 2">
    <name type="scientific">Triticum urartu</name>
    <name type="common">Red wild einkorn</name>
    <name type="synonym">Crithodium urartu</name>
    <dbReference type="NCBI Taxonomy" id="4572"/>
    <lineage>
        <taxon>Eukaryota</taxon>
        <taxon>Viridiplantae</taxon>
        <taxon>Streptophyta</taxon>
        <taxon>Embryophyta</taxon>
        <taxon>Tracheophyta</taxon>
        <taxon>Spermatophyta</taxon>
        <taxon>Magnoliopsida</taxon>
        <taxon>Liliopsida</taxon>
        <taxon>Poales</taxon>
        <taxon>Poaceae</taxon>
        <taxon>BOP clade</taxon>
        <taxon>Pooideae</taxon>
        <taxon>Triticodae</taxon>
        <taxon>Triticeae</taxon>
        <taxon>Triticinae</taxon>
        <taxon>Triticum</taxon>
    </lineage>
</organism>
<accession>A0A8R7Q424</accession>
<reference evidence="1" key="2">
    <citation type="submission" date="2018-03" db="EMBL/GenBank/DDBJ databases">
        <title>The Triticum urartu genome reveals the dynamic nature of wheat genome evolution.</title>
        <authorList>
            <person name="Ling H."/>
            <person name="Ma B."/>
            <person name="Shi X."/>
            <person name="Liu H."/>
            <person name="Dong L."/>
            <person name="Sun H."/>
            <person name="Cao Y."/>
            <person name="Gao Q."/>
            <person name="Zheng S."/>
            <person name="Li Y."/>
            <person name="Yu Y."/>
            <person name="Du H."/>
            <person name="Qi M."/>
            <person name="Li Y."/>
            <person name="Yu H."/>
            <person name="Cui Y."/>
            <person name="Wang N."/>
            <person name="Chen C."/>
            <person name="Wu H."/>
            <person name="Zhao Y."/>
            <person name="Zhang J."/>
            <person name="Li Y."/>
            <person name="Zhou W."/>
            <person name="Zhang B."/>
            <person name="Hu W."/>
            <person name="Eijk M."/>
            <person name="Tang J."/>
            <person name="Witsenboer H."/>
            <person name="Zhao S."/>
            <person name="Li Z."/>
            <person name="Zhang A."/>
            <person name="Wang D."/>
            <person name="Liang C."/>
        </authorList>
    </citation>
    <scope>NUCLEOTIDE SEQUENCE [LARGE SCALE GENOMIC DNA]</scope>
    <source>
        <strain evidence="1">cv. G1812</strain>
    </source>
</reference>
<evidence type="ECO:0000313" key="2">
    <source>
        <dbReference type="Proteomes" id="UP000015106"/>
    </source>
</evidence>
<protein>
    <submittedName>
        <fullName evidence="1">Uncharacterized protein</fullName>
    </submittedName>
</protein>